<dbReference type="Gene3D" id="2.70.70.10">
    <property type="entry name" value="Glucose Permease (Domain IIA)"/>
    <property type="match status" value="1"/>
</dbReference>
<evidence type="ECO:0000256" key="5">
    <source>
        <dbReference type="ARBA" id="ARBA00022833"/>
    </source>
</evidence>
<reference evidence="8" key="1">
    <citation type="submission" date="2020-01" db="EMBL/GenBank/DDBJ databases">
        <authorList>
            <person name="Fang Y."/>
            <person name="Sun R."/>
            <person name="Nie L."/>
            <person name="He J."/>
            <person name="Hao L."/>
            <person name="Wang L."/>
            <person name="Su S."/>
            <person name="Lv E."/>
            <person name="Zhang Z."/>
            <person name="Xie R."/>
            <person name="Liu H."/>
        </authorList>
    </citation>
    <scope>NUCLEOTIDE SEQUENCE [LARGE SCALE GENOMIC DNA]</scope>
    <source>
        <strain evidence="8">XCT-53</strain>
    </source>
</reference>
<dbReference type="InterPro" id="IPR011055">
    <property type="entry name" value="Dup_hybrid_motif"/>
</dbReference>
<keyword evidence="4" id="KW-0378">Hydrolase</keyword>
<dbReference type="CDD" id="cd12797">
    <property type="entry name" value="M23_peptidase"/>
    <property type="match status" value="1"/>
</dbReference>
<keyword evidence="8" id="KW-1185">Reference proteome</keyword>
<evidence type="ECO:0000313" key="8">
    <source>
        <dbReference type="Proteomes" id="UP000586722"/>
    </source>
</evidence>
<evidence type="ECO:0000256" key="6">
    <source>
        <dbReference type="ARBA" id="ARBA00023049"/>
    </source>
</evidence>
<proteinExistence type="predicted"/>
<keyword evidence="6" id="KW-0482">Metalloprotease</keyword>
<accession>A0A7X5F1X2</accession>
<evidence type="ECO:0000256" key="4">
    <source>
        <dbReference type="ARBA" id="ARBA00022801"/>
    </source>
</evidence>
<evidence type="ECO:0000256" key="1">
    <source>
        <dbReference type="ARBA" id="ARBA00001947"/>
    </source>
</evidence>
<dbReference type="FunFam" id="2.70.70.10:FF:000006">
    <property type="entry name" value="M23 family peptidase"/>
    <property type="match status" value="1"/>
</dbReference>
<sequence length="441" mass="46748">MSDPTANLRHGFGKRRSLHHVTITNGDRSRTFSFRPWVLGSVAACVGVFAVGYLSATAYLVWRDDILAARDTERSQIEASYESRIAYLRAEIDRLASTQVFERRSVETMVDALIERQNQLTDNHARVRALLEKASTVGLTVTQALPLPAEKPSLPGSVLSFAPAGQSNLAIGGEPVPLPAGPLPSLGLRGSSSDIGVPQTEDLGAAPGPQADSGDLLGIGATLDQMLAENDRALDALAGTAEQGIRTLTAAIRPLGLDLSSLAEEGIGGPFVPLPASTFEERLSRAERAIAAYDVLRGAAQKLPLARPIRNVEVSSDFGPRLDPFLGTLAMHTGIDFKADQGTVIRAAGAGRVLTASYQGGYGNMVEIEHPGGLVTRYAHMSRILVSEGEEILAGEVVGRVGSTGRSTGPHLHYEVRRNGTALDPSRFVIAGDRLAGVLVR</sequence>
<dbReference type="Pfam" id="PF01551">
    <property type="entry name" value="Peptidase_M23"/>
    <property type="match status" value="1"/>
</dbReference>
<dbReference type="GO" id="GO:0004222">
    <property type="term" value="F:metalloendopeptidase activity"/>
    <property type="evidence" value="ECO:0007669"/>
    <property type="project" value="TreeGrafter"/>
</dbReference>
<comment type="caution">
    <text evidence="7">The sequence shown here is derived from an EMBL/GenBank/DDBJ whole genome shotgun (WGS) entry which is preliminary data.</text>
</comment>
<comment type="cofactor">
    <cofactor evidence="1">
        <name>Zn(2+)</name>
        <dbReference type="ChEBI" id="CHEBI:29105"/>
    </cofactor>
</comment>
<organism evidence="7 8">
    <name type="scientific">Pannonibacter tanglangensis</name>
    <dbReference type="NCBI Taxonomy" id="2750084"/>
    <lineage>
        <taxon>Bacteria</taxon>
        <taxon>Pseudomonadati</taxon>
        <taxon>Pseudomonadota</taxon>
        <taxon>Alphaproteobacteria</taxon>
        <taxon>Hyphomicrobiales</taxon>
        <taxon>Stappiaceae</taxon>
        <taxon>Pannonibacter</taxon>
    </lineage>
</organism>
<dbReference type="Proteomes" id="UP000586722">
    <property type="component" value="Unassembled WGS sequence"/>
</dbReference>
<protein>
    <submittedName>
        <fullName evidence="7">Peptidoglycan DD-metalloendopeptidase family protein</fullName>
    </submittedName>
</protein>
<dbReference type="InterPro" id="IPR016047">
    <property type="entry name" value="M23ase_b-sheet_dom"/>
</dbReference>
<dbReference type="PANTHER" id="PTHR21666">
    <property type="entry name" value="PEPTIDASE-RELATED"/>
    <property type="match status" value="1"/>
</dbReference>
<keyword evidence="5" id="KW-0862">Zinc</keyword>
<dbReference type="GO" id="GO:0046872">
    <property type="term" value="F:metal ion binding"/>
    <property type="evidence" value="ECO:0007669"/>
    <property type="project" value="UniProtKB-KW"/>
</dbReference>
<dbReference type="SUPFAM" id="SSF51261">
    <property type="entry name" value="Duplicated hybrid motif"/>
    <property type="match status" value="1"/>
</dbReference>
<keyword evidence="3" id="KW-0479">Metal-binding</keyword>
<dbReference type="RefSeq" id="WP_161673235.1">
    <property type="nucleotide sequence ID" value="NZ_JAABLP010000001.1"/>
</dbReference>
<dbReference type="AlphaFoldDB" id="A0A7X5F1X2"/>
<dbReference type="InterPro" id="IPR050570">
    <property type="entry name" value="Cell_wall_metabolism_enzyme"/>
</dbReference>
<dbReference type="PANTHER" id="PTHR21666:SF288">
    <property type="entry name" value="CELL DIVISION PROTEIN YTFB"/>
    <property type="match status" value="1"/>
</dbReference>
<dbReference type="EMBL" id="JAABLQ010000001">
    <property type="protein sequence ID" value="NBN78019.1"/>
    <property type="molecule type" value="Genomic_DNA"/>
</dbReference>
<keyword evidence="2" id="KW-0645">Protease</keyword>
<evidence type="ECO:0000256" key="2">
    <source>
        <dbReference type="ARBA" id="ARBA00022670"/>
    </source>
</evidence>
<dbReference type="GO" id="GO:0006508">
    <property type="term" value="P:proteolysis"/>
    <property type="evidence" value="ECO:0007669"/>
    <property type="project" value="UniProtKB-KW"/>
</dbReference>
<evidence type="ECO:0000256" key="3">
    <source>
        <dbReference type="ARBA" id="ARBA00022723"/>
    </source>
</evidence>
<gene>
    <name evidence="7" type="ORF">GWI72_07035</name>
</gene>
<evidence type="ECO:0000313" key="7">
    <source>
        <dbReference type="EMBL" id="NBN78019.1"/>
    </source>
</evidence>
<name>A0A7X5F1X2_9HYPH</name>